<feature type="region of interest" description="Disordered" evidence="1">
    <location>
        <begin position="102"/>
        <end position="130"/>
    </location>
</feature>
<sequence length="297" mass="29542">MLGMALSCIPAQPMRVAFGSVPMQPDPSSGSICFIGSMLADLALFSPVGGSRRSIAGPLAIPRGTAPAGRRGRAPGRRAMARAPAALVLALLPAAARAGAAGLRGDASPAGSGPSTPLPEDPDLVHPPPCGDTPSNSCGGDPGTMCFADPTCLVFAGPGCNAGGTSQVCRYCDVGGGTPECEPESPAKANAALGPVVDTGTAAVGTPATTLDGSAASKRSLVAARRGSQPDPGNSEIQHERSSATIQAWRRDSSWAPGDKGAPHSVTIGDDAMPTVTLEARLLSRGSAGIQKPLPAP</sequence>
<comment type="caution">
    <text evidence="2">The sequence shown here is derived from an EMBL/GenBank/DDBJ whole genome shotgun (WGS) entry which is preliminary data.</text>
</comment>
<dbReference type="EMBL" id="CAUYUJ010017822">
    <property type="protein sequence ID" value="CAK0878184.1"/>
    <property type="molecule type" value="Genomic_DNA"/>
</dbReference>
<reference evidence="2" key="1">
    <citation type="submission" date="2023-10" db="EMBL/GenBank/DDBJ databases">
        <authorList>
            <person name="Chen Y."/>
            <person name="Shah S."/>
            <person name="Dougan E. K."/>
            <person name="Thang M."/>
            <person name="Chan C."/>
        </authorList>
    </citation>
    <scope>NUCLEOTIDE SEQUENCE [LARGE SCALE GENOMIC DNA]</scope>
</reference>
<dbReference type="Proteomes" id="UP001189429">
    <property type="component" value="Unassembled WGS sequence"/>
</dbReference>
<evidence type="ECO:0000313" key="3">
    <source>
        <dbReference type="Proteomes" id="UP001189429"/>
    </source>
</evidence>
<evidence type="ECO:0000256" key="1">
    <source>
        <dbReference type="SAM" id="MobiDB-lite"/>
    </source>
</evidence>
<gene>
    <name evidence="2" type="ORF">PCOR1329_LOCUS62035</name>
</gene>
<name>A0ABN9VYT7_9DINO</name>
<evidence type="ECO:0008006" key="4">
    <source>
        <dbReference type="Google" id="ProtNLM"/>
    </source>
</evidence>
<keyword evidence="3" id="KW-1185">Reference proteome</keyword>
<protein>
    <recommendedName>
        <fullName evidence="4">Subtilisin</fullName>
    </recommendedName>
</protein>
<accession>A0ABN9VYT7</accession>
<feature type="region of interest" description="Disordered" evidence="1">
    <location>
        <begin position="251"/>
        <end position="273"/>
    </location>
</feature>
<organism evidence="2 3">
    <name type="scientific">Prorocentrum cordatum</name>
    <dbReference type="NCBI Taxonomy" id="2364126"/>
    <lineage>
        <taxon>Eukaryota</taxon>
        <taxon>Sar</taxon>
        <taxon>Alveolata</taxon>
        <taxon>Dinophyceae</taxon>
        <taxon>Prorocentrales</taxon>
        <taxon>Prorocentraceae</taxon>
        <taxon>Prorocentrum</taxon>
    </lineage>
</organism>
<proteinExistence type="predicted"/>
<evidence type="ECO:0000313" key="2">
    <source>
        <dbReference type="EMBL" id="CAK0878184.1"/>
    </source>
</evidence>